<dbReference type="Proteomes" id="UP000248314">
    <property type="component" value="Unassembled WGS sequence"/>
</dbReference>
<proteinExistence type="predicted"/>
<evidence type="ECO:0000256" key="1">
    <source>
        <dbReference type="SAM" id="Phobius"/>
    </source>
</evidence>
<dbReference type="AlphaFoldDB" id="A0A318I6G4"/>
<name>A0A318I6G4_9BACT</name>
<dbReference type="InterPro" id="IPR002656">
    <property type="entry name" value="Acyl_transf_3_dom"/>
</dbReference>
<gene>
    <name evidence="3" type="ORF">EJ73_02272</name>
</gene>
<protein>
    <submittedName>
        <fullName evidence="3">Peptidoglycan/LPS O-acetylase OafA/YrhL</fullName>
    </submittedName>
</protein>
<feature type="transmembrane region" description="Helical" evidence="1">
    <location>
        <begin position="185"/>
        <end position="211"/>
    </location>
</feature>
<feature type="transmembrane region" description="Helical" evidence="1">
    <location>
        <begin position="12"/>
        <end position="28"/>
    </location>
</feature>
<dbReference type="EMBL" id="QJJX01000033">
    <property type="protein sequence ID" value="PXX20082.1"/>
    <property type="molecule type" value="Genomic_DNA"/>
</dbReference>
<dbReference type="OrthoDB" id="9807022at2"/>
<feature type="transmembrane region" description="Helical" evidence="1">
    <location>
        <begin position="246"/>
        <end position="262"/>
    </location>
</feature>
<comment type="caution">
    <text evidence="3">The sequence shown here is derived from an EMBL/GenBank/DDBJ whole genome shotgun (WGS) entry which is preliminary data.</text>
</comment>
<dbReference type="RefSeq" id="WP_052336745.1">
    <property type="nucleotide sequence ID" value="NZ_BAIZ01000063.1"/>
</dbReference>
<feature type="transmembrane region" description="Helical" evidence="1">
    <location>
        <begin position="136"/>
        <end position="155"/>
    </location>
</feature>
<feature type="transmembrane region" description="Helical" evidence="1">
    <location>
        <begin position="162"/>
        <end position="179"/>
    </location>
</feature>
<feature type="transmembrane region" description="Helical" evidence="1">
    <location>
        <begin position="91"/>
        <end position="108"/>
    </location>
</feature>
<sequence>MQNNISRTETDILKGVAIIMMLWLHLFLKESDIGNYSDLHFSNGLSLSYYLTRLCTPVSFFLILSGYGLAYLYNENRLSPRTQLPRLLKLYIHYWWVLLVFVPIGVFVKPEHYPGSLTDFLLNVLSWKHNYNYETWFLLPYALISISALYILKIIEKVGMKWALVGTFLLYLASSYLFSRYGDFVYSHLAVALVVEYVQFLFSVTLGVVLFRSKYVKAPFIKGAYVYVALLLLFAVKIVLSTAAFDPIYSFLVILLVLKLPIPVTMKRVLAYLGGYSMIIWLSHTFFCYYLFHDVIYGFKYPLAIFCVLMIVSLLVGVVICYLAKKTVICIGNER</sequence>
<evidence type="ECO:0000313" key="4">
    <source>
        <dbReference type="Proteomes" id="UP000248314"/>
    </source>
</evidence>
<dbReference type="GO" id="GO:0016747">
    <property type="term" value="F:acyltransferase activity, transferring groups other than amino-acyl groups"/>
    <property type="evidence" value="ECO:0007669"/>
    <property type="project" value="InterPro"/>
</dbReference>
<feature type="domain" description="Acyltransferase 3" evidence="2">
    <location>
        <begin position="11"/>
        <end position="321"/>
    </location>
</feature>
<keyword evidence="1" id="KW-0472">Membrane</keyword>
<reference evidence="3 4" key="1">
    <citation type="submission" date="2018-05" db="EMBL/GenBank/DDBJ databases">
        <title>Genomic Encyclopedia of Type Strains, Phase I: the one thousand microbial genomes (KMG-I) project.</title>
        <authorList>
            <person name="Kyrpides N."/>
        </authorList>
    </citation>
    <scope>NUCLEOTIDE SEQUENCE [LARGE SCALE GENOMIC DNA]</scope>
    <source>
        <strain evidence="3 4">DSM 15611</strain>
    </source>
</reference>
<feature type="transmembrane region" description="Helical" evidence="1">
    <location>
        <begin position="48"/>
        <end position="70"/>
    </location>
</feature>
<keyword evidence="4" id="KW-1185">Reference proteome</keyword>
<evidence type="ECO:0000313" key="3">
    <source>
        <dbReference type="EMBL" id="PXX20082.1"/>
    </source>
</evidence>
<accession>A0A318I6G4</accession>
<feature type="transmembrane region" description="Helical" evidence="1">
    <location>
        <begin position="223"/>
        <end position="240"/>
    </location>
</feature>
<evidence type="ECO:0000259" key="2">
    <source>
        <dbReference type="Pfam" id="PF01757"/>
    </source>
</evidence>
<dbReference type="Pfam" id="PF01757">
    <property type="entry name" value="Acyl_transf_3"/>
    <property type="match status" value="1"/>
</dbReference>
<keyword evidence="1" id="KW-1133">Transmembrane helix</keyword>
<feature type="transmembrane region" description="Helical" evidence="1">
    <location>
        <begin position="298"/>
        <end position="324"/>
    </location>
</feature>
<organism evidence="3 4">
    <name type="scientific">Hoylesella shahii DSM 15611 = JCM 12083</name>
    <dbReference type="NCBI Taxonomy" id="1122991"/>
    <lineage>
        <taxon>Bacteria</taxon>
        <taxon>Pseudomonadati</taxon>
        <taxon>Bacteroidota</taxon>
        <taxon>Bacteroidia</taxon>
        <taxon>Bacteroidales</taxon>
        <taxon>Prevotellaceae</taxon>
        <taxon>Hoylesella</taxon>
    </lineage>
</organism>
<feature type="transmembrane region" description="Helical" evidence="1">
    <location>
        <begin position="269"/>
        <end position="292"/>
    </location>
</feature>
<keyword evidence="1" id="KW-0812">Transmembrane</keyword>